<dbReference type="Proteomes" id="UP000199107">
    <property type="component" value="Unassembled WGS sequence"/>
</dbReference>
<dbReference type="Gene3D" id="3.40.50.720">
    <property type="entry name" value="NAD(P)-binding Rossmann-like Domain"/>
    <property type="match status" value="1"/>
</dbReference>
<dbReference type="GO" id="GO:0015940">
    <property type="term" value="P:pantothenate biosynthetic process"/>
    <property type="evidence" value="ECO:0007669"/>
    <property type="project" value="UniProtKB-UniPathway"/>
</dbReference>
<protein>
    <recommendedName>
        <fullName evidence="4 10">2-dehydropantoate 2-reductase</fullName>
        <ecNumber evidence="3 10">1.1.1.169</ecNumber>
    </recommendedName>
    <alternativeName>
        <fullName evidence="8 10">Ketopantoate reductase</fullName>
    </alternativeName>
</protein>
<evidence type="ECO:0000313" key="14">
    <source>
        <dbReference type="Proteomes" id="UP000199107"/>
    </source>
</evidence>
<dbReference type="FunFam" id="1.10.1040.10:FF:000017">
    <property type="entry name" value="2-dehydropantoate 2-reductase"/>
    <property type="match status" value="1"/>
</dbReference>
<dbReference type="GO" id="GO:0008677">
    <property type="term" value="F:2-dehydropantoate 2-reductase activity"/>
    <property type="evidence" value="ECO:0007669"/>
    <property type="project" value="UniProtKB-EC"/>
</dbReference>
<evidence type="ECO:0000256" key="8">
    <source>
        <dbReference type="ARBA" id="ARBA00032024"/>
    </source>
</evidence>
<dbReference type="InterPro" id="IPR050838">
    <property type="entry name" value="Ketopantoate_reductase"/>
</dbReference>
<dbReference type="PANTHER" id="PTHR43765">
    <property type="entry name" value="2-DEHYDROPANTOATE 2-REDUCTASE-RELATED"/>
    <property type="match status" value="1"/>
</dbReference>
<comment type="function">
    <text evidence="10">Catalyzes the NADPH-dependent reduction of ketopantoate into pantoic acid.</text>
</comment>
<dbReference type="STRING" id="48727.SAMN05192555_11539"/>
<evidence type="ECO:0000256" key="2">
    <source>
        <dbReference type="ARBA" id="ARBA00007870"/>
    </source>
</evidence>
<organism evidence="13 14">
    <name type="scientific">Franzmannia pantelleriensis</name>
    <dbReference type="NCBI Taxonomy" id="48727"/>
    <lineage>
        <taxon>Bacteria</taxon>
        <taxon>Pseudomonadati</taxon>
        <taxon>Pseudomonadota</taxon>
        <taxon>Gammaproteobacteria</taxon>
        <taxon>Oceanospirillales</taxon>
        <taxon>Halomonadaceae</taxon>
        <taxon>Franzmannia</taxon>
    </lineage>
</organism>
<name>A0A1G9UEM7_9GAMM</name>
<dbReference type="SUPFAM" id="SSF48179">
    <property type="entry name" value="6-phosphogluconate dehydrogenase C-terminal domain-like"/>
    <property type="match status" value="1"/>
</dbReference>
<evidence type="ECO:0000313" key="13">
    <source>
        <dbReference type="EMBL" id="SDM58283.1"/>
    </source>
</evidence>
<dbReference type="AlphaFoldDB" id="A0A1G9UEM7"/>
<evidence type="ECO:0000256" key="10">
    <source>
        <dbReference type="RuleBase" id="RU362068"/>
    </source>
</evidence>
<dbReference type="GO" id="GO:0005737">
    <property type="term" value="C:cytoplasm"/>
    <property type="evidence" value="ECO:0007669"/>
    <property type="project" value="TreeGrafter"/>
</dbReference>
<dbReference type="InterPro" id="IPR036291">
    <property type="entry name" value="NAD(P)-bd_dom_sf"/>
</dbReference>
<evidence type="ECO:0000259" key="12">
    <source>
        <dbReference type="Pfam" id="PF08546"/>
    </source>
</evidence>
<evidence type="ECO:0000256" key="6">
    <source>
        <dbReference type="ARBA" id="ARBA00022857"/>
    </source>
</evidence>
<dbReference type="InterPro" id="IPR013328">
    <property type="entry name" value="6PGD_dom2"/>
</dbReference>
<evidence type="ECO:0000259" key="11">
    <source>
        <dbReference type="Pfam" id="PF02558"/>
    </source>
</evidence>
<dbReference type="InterPro" id="IPR003710">
    <property type="entry name" value="ApbA"/>
</dbReference>
<evidence type="ECO:0000256" key="7">
    <source>
        <dbReference type="ARBA" id="ARBA00023002"/>
    </source>
</evidence>
<dbReference type="GO" id="GO:0050661">
    <property type="term" value="F:NADP binding"/>
    <property type="evidence" value="ECO:0007669"/>
    <property type="project" value="TreeGrafter"/>
</dbReference>
<keyword evidence="14" id="KW-1185">Reference proteome</keyword>
<dbReference type="InterPro" id="IPR013332">
    <property type="entry name" value="KPR_N"/>
</dbReference>
<evidence type="ECO:0000256" key="3">
    <source>
        <dbReference type="ARBA" id="ARBA00013014"/>
    </source>
</evidence>
<evidence type="ECO:0000256" key="9">
    <source>
        <dbReference type="ARBA" id="ARBA00048793"/>
    </source>
</evidence>
<feature type="domain" description="Ketopantoate reductase N-terminal" evidence="11">
    <location>
        <begin position="6"/>
        <end position="145"/>
    </location>
</feature>
<comment type="catalytic activity">
    <reaction evidence="9 10">
        <text>(R)-pantoate + NADP(+) = 2-dehydropantoate + NADPH + H(+)</text>
        <dbReference type="Rhea" id="RHEA:16233"/>
        <dbReference type="ChEBI" id="CHEBI:11561"/>
        <dbReference type="ChEBI" id="CHEBI:15378"/>
        <dbReference type="ChEBI" id="CHEBI:15980"/>
        <dbReference type="ChEBI" id="CHEBI:57783"/>
        <dbReference type="ChEBI" id="CHEBI:58349"/>
        <dbReference type="EC" id="1.1.1.169"/>
    </reaction>
</comment>
<dbReference type="SUPFAM" id="SSF51735">
    <property type="entry name" value="NAD(P)-binding Rossmann-fold domains"/>
    <property type="match status" value="1"/>
</dbReference>
<accession>A0A1G9UEM7</accession>
<dbReference type="InterPro" id="IPR013752">
    <property type="entry name" value="KPA_reductase"/>
</dbReference>
<keyword evidence="6 10" id="KW-0521">NADP</keyword>
<dbReference type="UniPathway" id="UPA00028">
    <property type="reaction ID" value="UER00004"/>
</dbReference>
<dbReference type="OrthoDB" id="6530772at2"/>
<sequence length="292" mass="31421">MTQPQLIVGPGALGRLLAVRLSELAPVTLLGRRPPPTRLALTAPDGHIVQRRLTSETAASLAAPFRGTLHLTTKAYHAQAALDGLAQKLAPDTALVLWQNGYGVQRTLTRDWSGPVLCATTSEGAYVTADGVVHAGHGETYLGHLHGAYADLAERLAALLSRAGLHCRAVGDIDTRLWHKLAVNAAINPLVARWRIRNGQLRDRPFRPLVEALIDELVLVMEAEGIAPPAEGWRARVWRVIEGTANNRASMLQDVLAGRPTERDAILGPLLDAARRHGLEAPQLSALYDAVG</sequence>
<gene>
    <name evidence="13" type="ORF">SAMN05192555_11539</name>
</gene>
<dbReference type="EMBL" id="FNGH01000015">
    <property type="protein sequence ID" value="SDM58283.1"/>
    <property type="molecule type" value="Genomic_DNA"/>
</dbReference>
<dbReference type="Pfam" id="PF02558">
    <property type="entry name" value="ApbA"/>
    <property type="match status" value="1"/>
</dbReference>
<evidence type="ECO:0000256" key="5">
    <source>
        <dbReference type="ARBA" id="ARBA00022655"/>
    </source>
</evidence>
<reference evidence="14" key="1">
    <citation type="submission" date="2016-10" db="EMBL/GenBank/DDBJ databases">
        <authorList>
            <person name="Varghese N."/>
            <person name="Submissions S."/>
        </authorList>
    </citation>
    <scope>NUCLEOTIDE SEQUENCE [LARGE SCALE GENOMIC DNA]</scope>
    <source>
        <strain evidence="14">AAP</strain>
    </source>
</reference>
<keyword evidence="7 10" id="KW-0560">Oxidoreductase</keyword>
<dbReference type="PANTHER" id="PTHR43765:SF2">
    <property type="entry name" value="2-DEHYDROPANTOATE 2-REDUCTASE"/>
    <property type="match status" value="1"/>
</dbReference>
<dbReference type="Pfam" id="PF08546">
    <property type="entry name" value="ApbA_C"/>
    <property type="match status" value="1"/>
</dbReference>
<dbReference type="InterPro" id="IPR008927">
    <property type="entry name" value="6-PGluconate_DH-like_C_sf"/>
</dbReference>
<evidence type="ECO:0000256" key="1">
    <source>
        <dbReference type="ARBA" id="ARBA00004994"/>
    </source>
</evidence>
<dbReference type="Gene3D" id="1.10.1040.10">
    <property type="entry name" value="N-(1-d-carboxylethyl)-l-norvaline Dehydrogenase, domain 2"/>
    <property type="match status" value="1"/>
</dbReference>
<dbReference type="RefSeq" id="WP_089659844.1">
    <property type="nucleotide sequence ID" value="NZ_FNGH01000015.1"/>
</dbReference>
<dbReference type="EC" id="1.1.1.169" evidence="3 10"/>
<feature type="domain" description="Ketopantoate reductase C-terminal" evidence="12">
    <location>
        <begin position="172"/>
        <end position="291"/>
    </location>
</feature>
<keyword evidence="5 10" id="KW-0566">Pantothenate biosynthesis</keyword>
<dbReference type="NCBIfam" id="TIGR00745">
    <property type="entry name" value="apbA_panE"/>
    <property type="match status" value="1"/>
</dbReference>
<comment type="similarity">
    <text evidence="2 10">Belongs to the ketopantoate reductase family.</text>
</comment>
<comment type="pathway">
    <text evidence="1 10">Cofactor biosynthesis; (R)-pantothenate biosynthesis; (R)-pantoate from 3-methyl-2-oxobutanoate: step 2/2.</text>
</comment>
<proteinExistence type="inferred from homology"/>
<evidence type="ECO:0000256" key="4">
    <source>
        <dbReference type="ARBA" id="ARBA00019465"/>
    </source>
</evidence>